<evidence type="ECO:0000256" key="6">
    <source>
        <dbReference type="SAM" id="Phobius"/>
    </source>
</evidence>
<dbReference type="PANTHER" id="PTHR33048:SF47">
    <property type="entry name" value="INTEGRAL MEMBRANE PROTEIN-RELATED"/>
    <property type="match status" value="1"/>
</dbReference>
<feature type="transmembrane region" description="Helical" evidence="6">
    <location>
        <begin position="637"/>
        <end position="656"/>
    </location>
</feature>
<feature type="transmembrane region" description="Helical" evidence="6">
    <location>
        <begin position="595"/>
        <end position="617"/>
    </location>
</feature>
<dbReference type="GO" id="GO:0016020">
    <property type="term" value="C:membrane"/>
    <property type="evidence" value="ECO:0007669"/>
    <property type="project" value="UniProtKB-SubCell"/>
</dbReference>
<gene>
    <name evidence="8" type="ORF">FPRO05_02753</name>
</gene>
<feature type="transmembrane region" description="Helical" evidence="6">
    <location>
        <begin position="16"/>
        <end position="40"/>
    </location>
</feature>
<dbReference type="AlphaFoldDB" id="A0A365MZI0"/>
<feature type="transmembrane region" description="Helical" evidence="6">
    <location>
        <begin position="561"/>
        <end position="583"/>
    </location>
</feature>
<comment type="subcellular location">
    <subcellularLocation>
        <location evidence="1">Membrane</location>
        <topology evidence="1">Multi-pass membrane protein</topology>
    </subcellularLocation>
</comment>
<feature type="transmembrane region" description="Helical" evidence="6">
    <location>
        <begin position="96"/>
        <end position="118"/>
    </location>
</feature>
<reference evidence="8 9" key="1">
    <citation type="submission" date="2017-12" db="EMBL/GenBank/DDBJ databases">
        <title>Genome sequence of the mycotoxigenic crop pathogen Fusarium proliferatum, strain ITEM 2341 from Date Palm.</title>
        <authorList>
            <person name="Almiman B.F."/>
            <person name="Shittu T.A."/>
            <person name="Muthumeenakshi S."/>
            <person name="Baroncelli R."/>
            <person name="Sreenivasaprasada S."/>
        </authorList>
    </citation>
    <scope>NUCLEOTIDE SEQUENCE [LARGE SCALE GENOMIC DNA]</scope>
    <source>
        <strain evidence="8 9">ITEM 2341</strain>
    </source>
</reference>
<comment type="similarity">
    <text evidence="5">Belongs to the SAT4 family.</text>
</comment>
<dbReference type="InterPro" id="IPR049326">
    <property type="entry name" value="Rhodopsin_dom_fungi"/>
</dbReference>
<evidence type="ECO:0000313" key="8">
    <source>
        <dbReference type="EMBL" id="RBA13961.1"/>
    </source>
</evidence>
<evidence type="ECO:0000259" key="7">
    <source>
        <dbReference type="Pfam" id="PF20684"/>
    </source>
</evidence>
<evidence type="ECO:0000256" key="3">
    <source>
        <dbReference type="ARBA" id="ARBA00022989"/>
    </source>
</evidence>
<feature type="transmembrane region" description="Helical" evidence="6">
    <location>
        <begin position="52"/>
        <end position="76"/>
    </location>
</feature>
<accession>A0A365MZI0</accession>
<feature type="transmembrane region" description="Helical" evidence="6">
    <location>
        <begin position="480"/>
        <end position="503"/>
    </location>
</feature>
<evidence type="ECO:0000313" key="9">
    <source>
        <dbReference type="Proteomes" id="UP000251714"/>
    </source>
</evidence>
<proteinExistence type="inferred from homology"/>
<keyword evidence="2 6" id="KW-0812">Transmembrane</keyword>
<feature type="transmembrane region" description="Helical" evidence="6">
    <location>
        <begin position="524"/>
        <end position="549"/>
    </location>
</feature>
<comment type="caution">
    <text evidence="8">The sequence shown here is derived from an EMBL/GenBank/DDBJ whole genome shotgun (WGS) entry which is preliminary data.</text>
</comment>
<keyword evidence="3 6" id="KW-1133">Transmembrane helix</keyword>
<name>A0A365MZI0_GIBIN</name>
<sequence>MAIIEQEAAKSSHTHLVMVILVVCFALCVSLLFVALRFWCRCIIGFSYWDDAAAVMALLCIVGMRSCILTLVPLGLNDPTGTLPENKTTPFYKCTYIAAFFYKEGLFWAKMTFLLLYYKIVTLSYWRSAYLGAIMVVVLWNICQVLIFFLQCAPLEAVWNRDLRMKCVTNRLELAYVCAGINILTDLVVAILPLPVIWRLNLRLSQKIALSAVFGLGCFSIALAIVRIKWVETWSFITWDIVRPQLWALAEVTSALACACIPTFKPLVSKINPIIIGRRRNTTEFVLEEHRSDVEFNAGNNRNNEGLKEKDSHLSLTFTKSDDFLFGYRIMSSLCNYSHPELQITDGLIRQDTGRLFPYNPEFYSNATGLYGPGTIYCWYMLLVSVLASWAFCLADEDGPKKPGLSNDLLGALAYPVFAATDLAVQSMKMLGMGKRALAIFCLRNPEVNLDLFGPFNTTQLDLNHIPPDTVILGQRVVDITGPLTICYSATPFLLILIIGFMIDTDYARNWKPKPSARWVVNVAYGYISLMLTIFHFSLGDIGTSFFIALHEAMLPVILTVIYLFTAFIGLTFLTGIIMLVWSTIEKNYKDAVEALKALGGCIFCAGMLVVPLMLMIHQDRSTTIPDLGIRVSERDQLATLLVGIVTLTFTVIDVFRNFYRARHREEVADAEMQMLPAAEGATGHS</sequence>
<dbReference type="EMBL" id="PKMI01000028">
    <property type="protein sequence ID" value="RBA13961.1"/>
    <property type="molecule type" value="Genomic_DNA"/>
</dbReference>
<organism evidence="8 9">
    <name type="scientific">Gibberella intermedia</name>
    <name type="common">Bulb rot disease fungus</name>
    <name type="synonym">Fusarium proliferatum</name>
    <dbReference type="NCBI Taxonomy" id="948311"/>
    <lineage>
        <taxon>Eukaryota</taxon>
        <taxon>Fungi</taxon>
        <taxon>Dikarya</taxon>
        <taxon>Ascomycota</taxon>
        <taxon>Pezizomycotina</taxon>
        <taxon>Sordariomycetes</taxon>
        <taxon>Hypocreomycetidae</taxon>
        <taxon>Hypocreales</taxon>
        <taxon>Nectriaceae</taxon>
        <taxon>Fusarium</taxon>
        <taxon>Fusarium fujikuroi species complex</taxon>
    </lineage>
</organism>
<feature type="domain" description="Rhodopsin" evidence="7">
    <location>
        <begin position="36"/>
        <end position="270"/>
    </location>
</feature>
<dbReference type="InterPro" id="IPR052337">
    <property type="entry name" value="SAT4-like"/>
</dbReference>
<feature type="transmembrane region" description="Helical" evidence="6">
    <location>
        <begin position="370"/>
        <end position="392"/>
    </location>
</feature>
<feature type="transmembrane region" description="Helical" evidence="6">
    <location>
        <begin position="130"/>
        <end position="150"/>
    </location>
</feature>
<evidence type="ECO:0000256" key="2">
    <source>
        <dbReference type="ARBA" id="ARBA00022692"/>
    </source>
</evidence>
<protein>
    <recommendedName>
        <fullName evidence="7">Rhodopsin domain-containing protein</fullName>
    </recommendedName>
</protein>
<evidence type="ECO:0000256" key="1">
    <source>
        <dbReference type="ARBA" id="ARBA00004141"/>
    </source>
</evidence>
<feature type="transmembrane region" description="Helical" evidence="6">
    <location>
        <begin position="208"/>
        <end position="226"/>
    </location>
</feature>
<evidence type="ECO:0000256" key="5">
    <source>
        <dbReference type="ARBA" id="ARBA00038359"/>
    </source>
</evidence>
<dbReference type="PANTHER" id="PTHR33048">
    <property type="entry name" value="PTH11-LIKE INTEGRAL MEMBRANE PROTEIN (AFU_ORTHOLOGUE AFUA_5G11245)"/>
    <property type="match status" value="1"/>
</dbReference>
<feature type="transmembrane region" description="Helical" evidence="6">
    <location>
        <begin position="174"/>
        <end position="196"/>
    </location>
</feature>
<keyword evidence="4 6" id="KW-0472">Membrane</keyword>
<evidence type="ECO:0000256" key="4">
    <source>
        <dbReference type="ARBA" id="ARBA00023136"/>
    </source>
</evidence>
<dbReference type="Proteomes" id="UP000251714">
    <property type="component" value="Unassembled WGS sequence"/>
</dbReference>
<dbReference type="Pfam" id="PF20684">
    <property type="entry name" value="Fung_rhodopsin"/>
    <property type="match status" value="1"/>
</dbReference>